<name>A0A2A4ETH3_9BURK</name>
<keyword evidence="2" id="KW-1133">Transmembrane helix</keyword>
<gene>
    <name evidence="5" type="ORF">BWP39_28880</name>
</gene>
<evidence type="ECO:0000256" key="1">
    <source>
        <dbReference type="SAM" id="MobiDB-lite"/>
    </source>
</evidence>
<comment type="caution">
    <text evidence="5">The sequence shown here is derived from an EMBL/GenBank/DDBJ whole genome shotgun (WGS) entry which is preliminary data.</text>
</comment>
<dbReference type="GO" id="GO:0055085">
    <property type="term" value="P:transmembrane transport"/>
    <property type="evidence" value="ECO:0007669"/>
    <property type="project" value="InterPro"/>
</dbReference>
<dbReference type="EMBL" id="MTZV01000006">
    <property type="protein sequence ID" value="PCE23698.1"/>
    <property type="molecule type" value="Genomic_DNA"/>
</dbReference>
<keyword evidence="2" id="KW-0472">Membrane</keyword>
<dbReference type="RefSeq" id="WP_096725607.1">
    <property type="nucleotide sequence ID" value="NZ_MTZV01000006.1"/>
</dbReference>
<dbReference type="Pfam" id="PF25917">
    <property type="entry name" value="BSH_RND"/>
    <property type="match status" value="1"/>
</dbReference>
<dbReference type="OrthoDB" id="9811754at2"/>
<proteinExistence type="predicted"/>
<evidence type="ECO:0000313" key="6">
    <source>
        <dbReference type="Proteomes" id="UP000218022"/>
    </source>
</evidence>
<dbReference type="Pfam" id="PF25954">
    <property type="entry name" value="Beta-barrel_RND_2"/>
    <property type="match status" value="1"/>
</dbReference>
<dbReference type="SUPFAM" id="SSF111369">
    <property type="entry name" value="HlyD-like secretion proteins"/>
    <property type="match status" value="3"/>
</dbReference>
<evidence type="ECO:0000259" key="3">
    <source>
        <dbReference type="Pfam" id="PF25917"/>
    </source>
</evidence>
<dbReference type="Gene3D" id="2.40.30.170">
    <property type="match status" value="1"/>
</dbReference>
<feature type="domain" description="CusB-like beta-barrel" evidence="4">
    <location>
        <begin position="283"/>
        <end position="326"/>
    </location>
</feature>
<evidence type="ECO:0000313" key="5">
    <source>
        <dbReference type="EMBL" id="PCE23698.1"/>
    </source>
</evidence>
<sequence length="382" mass="40832">MNEPKKDVPADNSPTPTNASPAAAPAVAVEPGGWHPPKKSRLTVIIIVVLALCAIGVVLRAWRLPPFAGPFEDTNNAYVRGFVTTISSQVSGYVTSVPVDDFLEVKAGQILVTVDDRIYAARVAQAQANLEAQQAAFDNSAQSQRSRELATHSQDANIAAARAQQVRAEADMRRADALVKDGSLSKREYDQTRAALLAAQAALQQAVAGRSIGTEDVRTVLVARPGLKAAIDSAKAALRSAQVDLENTVIRAPVDGQLSEVGVRNGDYVTAGTQMMSLVPHFVWIVANYKEAQTHRMRPGQPVTFRVDALGDAKLHGHVERISPATGSEFAAIKPDNATGNFVKVAQRIAIRISVDPGQELAKRLRPGMSVETAVDTRDGEK</sequence>
<feature type="domain" description="Multidrug resistance protein MdtA-like barrel-sandwich hybrid" evidence="3">
    <location>
        <begin position="84"/>
        <end position="277"/>
    </location>
</feature>
<evidence type="ECO:0000256" key="2">
    <source>
        <dbReference type="SAM" id="Phobius"/>
    </source>
</evidence>
<dbReference type="Gene3D" id="1.10.287.470">
    <property type="entry name" value="Helix hairpin bin"/>
    <property type="match status" value="2"/>
</dbReference>
<dbReference type="InterPro" id="IPR058792">
    <property type="entry name" value="Beta-barrel_RND_2"/>
</dbReference>
<feature type="transmembrane region" description="Helical" evidence="2">
    <location>
        <begin position="42"/>
        <end position="62"/>
    </location>
</feature>
<dbReference type="AlphaFoldDB" id="A0A2A4ETH3"/>
<dbReference type="InterPro" id="IPR050739">
    <property type="entry name" value="MFP"/>
</dbReference>
<dbReference type="PANTHER" id="PTHR30386:SF24">
    <property type="entry name" value="MULTIDRUG RESISTANCE EFFLUX PUMP"/>
    <property type="match status" value="1"/>
</dbReference>
<dbReference type="InterPro" id="IPR058625">
    <property type="entry name" value="MdtA-like_BSH"/>
</dbReference>
<accession>A0A2A4ETH3</accession>
<protein>
    <submittedName>
        <fullName evidence="5">Secretion protein HlyD</fullName>
    </submittedName>
</protein>
<feature type="compositionally biased region" description="Low complexity" evidence="1">
    <location>
        <begin position="12"/>
        <end position="29"/>
    </location>
</feature>
<feature type="region of interest" description="Disordered" evidence="1">
    <location>
        <begin position="1"/>
        <end position="33"/>
    </location>
</feature>
<organism evidence="5 6">
    <name type="scientific">Paraburkholderia acidicola</name>
    <dbReference type="NCBI Taxonomy" id="1912599"/>
    <lineage>
        <taxon>Bacteria</taxon>
        <taxon>Pseudomonadati</taxon>
        <taxon>Pseudomonadota</taxon>
        <taxon>Betaproteobacteria</taxon>
        <taxon>Burkholderiales</taxon>
        <taxon>Burkholderiaceae</taxon>
        <taxon>Paraburkholderia</taxon>
    </lineage>
</organism>
<evidence type="ECO:0000259" key="4">
    <source>
        <dbReference type="Pfam" id="PF25954"/>
    </source>
</evidence>
<dbReference type="PANTHER" id="PTHR30386">
    <property type="entry name" value="MEMBRANE FUSION SUBUNIT OF EMRAB-TOLC MULTIDRUG EFFLUX PUMP"/>
    <property type="match status" value="1"/>
</dbReference>
<reference evidence="5 6" key="1">
    <citation type="submission" date="2017-01" db="EMBL/GenBank/DDBJ databases">
        <title>Whole-Genome Shotgun Sequencing of Two beta-Proteobacterial Species in Search of the Bulgecin Biosynthetic Cluster.</title>
        <authorList>
            <person name="Horsman M.E."/>
            <person name="Marous D.R."/>
            <person name="Li R."/>
            <person name="Oliver R.A."/>
            <person name="Byun B."/>
            <person name="Emrich S.J."/>
            <person name="Boggess B."/>
            <person name="Townsend C.A."/>
            <person name="Mobashery S."/>
        </authorList>
    </citation>
    <scope>NUCLEOTIDE SEQUENCE [LARGE SCALE GENOMIC DNA]</scope>
    <source>
        <strain evidence="5 6">ATCC 31363</strain>
    </source>
</reference>
<dbReference type="Gene3D" id="2.40.50.100">
    <property type="match status" value="1"/>
</dbReference>
<keyword evidence="2" id="KW-0812">Transmembrane</keyword>
<dbReference type="Proteomes" id="UP000218022">
    <property type="component" value="Unassembled WGS sequence"/>
</dbReference>